<accession>A0ABT7QKK4</accession>
<organism evidence="10 11">
    <name type="scientific">Candidatus Doriopsillibacter californiensis</name>
    <dbReference type="NCBI Taxonomy" id="2970740"/>
    <lineage>
        <taxon>Bacteria</taxon>
        <taxon>Pseudomonadati</taxon>
        <taxon>Pseudomonadota</taxon>
        <taxon>Gammaproteobacteria</taxon>
        <taxon>Candidatus Tethybacterales</taxon>
        <taxon>Candidatus Persebacteraceae</taxon>
        <taxon>Candidatus Doriopsillibacter</taxon>
    </lineage>
</organism>
<evidence type="ECO:0000256" key="2">
    <source>
        <dbReference type="ARBA" id="ARBA00022741"/>
    </source>
</evidence>
<dbReference type="InterPro" id="IPR055173">
    <property type="entry name" value="NrdR-like_N"/>
</dbReference>
<dbReference type="Pfam" id="PF22811">
    <property type="entry name" value="Zn_ribbon_NrdR"/>
    <property type="match status" value="1"/>
</dbReference>
<evidence type="ECO:0000256" key="5">
    <source>
        <dbReference type="ARBA" id="ARBA00023015"/>
    </source>
</evidence>
<evidence type="ECO:0000259" key="9">
    <source>
        <dbReference type="PROSITE" id="PS51161"/>
    </source>
</evidence>
<comment type="caution">
    <text evidence="8">Lacks conserved residue(s) required for the propagation of feature annotation.</text>
</comment>
<keyword evidence="11" id="KW-1185">Reference proteome</keyword>
<evidence type="ECO:0000313" key="10">
    <source>
        <dbReference type="EMBL" id="MDM5147246.1"/>
    </source>
</evidence>
<reference evidence="10" key="2">
    <citation type="journal article" date="2023" name="Microbiome">
        <title>Synthase-selected sorting approach identifies a beta-lactone synthase in a nudibranch symbiotic bacterium.</title>
        <authorList>
            <person name="Dzunkova M."/>
            <person name="La Clair J.J."/>
            <person name="Tyml T."/>
            <person name="Doud D."/>
            <person name="Schulz F."/>
            <person name="Piquer-Esteban S."/>
            <person name="Porcel Sanchis D."/>
            <person name="Osborn A."/>
            <person name="Robinson D."/>
            <person name="Louie K.B."/>
            <person name="Bowen B.P."/>
            <person name="Bowers R.M."/>
            <person name="Lee J."/>
            <person name="Arnau V."/>
            <person name="Diaz-Villanueva W."/>
            <person name="Stepanauskas R."/>
            <person name="Gosliner T."/>
            <person name="Date S.V."/>
            <person name="Northen T.R."/>
            <person name="Cheng J.F."/>
            <person name="Burkart M.D."/>
            <person name="Woyke T."/>
        </authorList>
    </citation>
    <scope>NUCLEOTIDE SEQUENCE</scope>
    <source>
        <strain evidence="10">Df01</strain>
    </source>
</reference>
<comment type="similarity">
    <text evidence="8">Belongs to the NrdR family.</text>
</comment>
<name>A0ABT7QKK4_9GAMM</name>
<evidence type="ECO:0000256" key="8">
    <source>
        <dbReference type="HAMAP-Rule" id="MF_00440"/>
    </source>
</evidence>
<comment type="caution">
    <text evidence="10">The sequence shown here is derived from an EMBL/GenBank/DDBJ whole genome shotgun (WGS) entry which is preliminary data.</text>
</comment>
<reference evidence="10" key="1">
    <citation type="submission" date="2022-08" db="EMBL/GenBank/DDBJ databases">
        <authorList>
            <person name="Dzunkova M."/>
            <person name="La Clair J."/>
            <person name="Tyml T."/>
            <person name="Doud D."/>
            <person name="Schulz F."/>
            <person name="Piquer S."/>
            <person name="Porcel Sanchis D."/>
            <person name="Osborn A."/>
            <person name="Robinson D."/>
            <person name="Louie K.B."/>
            <person name="Bowen B.P."/>
            <person name="Bowers R."/>
            <person name="Lee J."/>
            <person name="Arnau Llombart V."/>
            <person name="Diaz Villanueva W."/>
            <person name="Gosliner T."/>
            <person name="Northen T."/>
            <person name="Cheng J.-F."/>
            <person name="Burkart M.D."/>
            <person name="Woyke T."/>
        </authorList>
    </citation>
    <scope>NUCLEOTIDE SEQUENCE</scope>
    <source>
        <strain evidence="10">Df01</strain>
    </source>
</reference>
<evidence type="ECO:0000313" key="11">
    <source>
        <dbReference type="Proteomes" id="UP001168167"/>
    </source>
</evidence>
<feature type="domain" description="ATP-cone" evidence="9">
    <location>
        <begin position="54"/>
        <end position="140"/>
    </location>
</feature>
<evidence type="ECO:0000256" key="1">
    <source>
        <dbReference type="ARBA" id="ARBA00022491"/>
    </source>
</evidence>
<keyword evidence="3" id="KW-0862">Zinc</keyword>
<evidence type="ECO:0000256" key="4">
    <source>
        <dbReference type="ARBA" id="ARBA00022840"/>
    </source>
</evidence>
<keyword evidence="5 8" id="KW-0805">Transcription regulation</keyword>
<dbReference type="InterPro" id="IPR005144">
    <property type="entry name" value="ATP-cone_dom"/>
</dbReference>
<keyword evidence="4 8" id="KW-0067">ATP-binding</keyword>
<sequence>MKCPRCQGLNTNVVDSRQRQAERVRRRECSACKYRFSTTEVVGLRTADLPLLQPMVEKKDGTLEVFNKKKLHNSIAMAVRKPKRDDLPIDNFIQQIEASIGENVSSTELGTQVLEWLCEHDDMGYLRYASVHEELNSPADFIALIKRLGEASGE</sequence>
<dbReference type="PROSITE" id="PS51161">
    <property type="entry name" value="ATP_CONE"/>
    <property type="match status" value="1"/>
</dbReference>
<keyword evidence="6 8" id="KW-0238">DNA-binding</keyword>
<dbReference type="PANTHER" id="PTHR30455">
    <property type="entry name" value="TRANSCRIPTIONAL REPRESSOR NRDR"/>
    <property type="match status" value="1"/>
</dbReference>
<keyword evidence="3" id="KW-0863">Zinc-finger</keyword>
<evidence type="ECO:0000256" key="3">
    <source>
        <dbReference type="ARBA" id="ARBA00022771"/>
    </source>
</evidence>
<protein>
    <recommendedName>
        <fullName evidence="8">Transcriptional repressor NrdR</fullName>
    </recommendedName>
</protein>
<keyword evidence="1 8" id="KW-0678">Repressor</keyword>
<evidence type="ECO:0000256" key="7">
    <source>
        <dbReference type="ARBA" id="ARBA00023163"/>
    </source>
</evidence>
<dbReference type="PANTHER" id="PTHR30455:SF2">
    <property type="entry name" value="TRANSCRIPTIONAL REPRESSOR NRDR"/>
    <property type="match status" value="1"/>
</dbReference>
<gene>
    <name evidence="8" type="primary">nrdR</name>
    <name evidence="10" type="ORF">NQX30_02505</name>
</gene>
<dbReference type="Proteomes" id="UP001168167">
    <property type="component" value="Unassembled WGS sequence"/>
</dbReference>
<keyword evidence="2 8" id="KW-0547">Nucleotide-binding</keyword>
<dbReference type="InterPro" id="IPR003796">
    <property type="entry name" value="RNR_NrdR-like"/>
</dbReference>
<keyword evidence="7 8" id="KW-0804">Transcription</keyword>
<evidence type="ECO:0000256" key="6">
    <source>
        <dbReference type="ARBA" id="ARBA00023125"/>
    </source>
</evidence>
<dbReference type="HAMAP" id="MF_00440">
    <property type="entry name" value="NrdR"/>
    <property type="match status" value="1"/>
</dbReference>
<proteinExistence type="inferred from homology"/>
<keyword evidence="3" id="KW-0479">Metal-binding</keyword>
<dbReference type="EMBL" id="JANQAO010000001">
    <property type="protein sequence ID" value="MDM5147246.1"/>
    <property type="molecule type" value="Genomic_DNA"/>
</dbReference>
<comment type="function">
    <text evidence="8">Negatively regulates transcription of bacterial ribonucleotide reductase nrd genes and operons by binding to NrdR-boxes.</text>
</comment>
<dbReference type="Pfam" id="PF03477">
    <property type="entry name" value="ATP-cone"/>
    <property type="match status" value="1"/>
</dbReference>